<sequence length="108" mass="12438">MQVMRYRLADLIDKHQALRQTAYEMQMPWQQFLENIMLIHRGVPLPAGVQIKLPAWAGGAHQAAKLDRFIMAMFWEKAWRSSSLNASTMPAAYHVAANNVDRKQRMQG</sequence>
<dbReference type="Proteomes" id="UP001324427">
    <property type="component" value="Unassembled WGS sequence"/>
</dbReference>
<dbReference type="EMBL" id="JAVFHQ010000009">
    <property type="protein sequence ID" value="KAK4547946.1"/>
    <property type="molecule type" value="Genomic_DNA"/>
</dbReference>
<comment type="caution">
    <text evidence="1">The sequence shown here is derived from an EMBL/GenBank/DDBJ whole genome shotgun (WGS) entry which is preliminary data.</text>
</comment>
<name>A0AAV9JR69_9PEZI</name>
<evidence type="ECO:0000313" key="1">
    <source>
        <dbReference type="EMBL" id="KAK4547946.1"/>
    </source>
</evidence>
<keyword evidence="2" id="KW-1185">Reference proteome</keyword>
<dbReference type="AlphaFoldDB" id="A0AAV9JR69"/>
<reference evidence="1 2" key="1">
    <citation type="submission" date="2021-11" db="EMBL/GenBank/DDBJ databases">
        <title>Black yeast isolated from Biological Soil Crust.</title>
        <authorList>
            <person name="Kurbessoian T."/>
        </authorList>
    </citation>
    <scope>NUCLEOTIDE SEQUENCE [LARGE SCALE GENOMIC DNA]</scope>
    <source>
        <strain evidence="1 2">CCFEE 5522</strain>
    </source>
</reference>
<organism evidence="1 2">
    <name type="scientific">Oleoguttula mirabilis</name>
    <dbReference type="NCBI Taxonomy" id="1507867"/>
    <lineage>
        <taxon>Eukaryota</taxon>
        <taxon>Fungi</taxon>
        <taxon>Dikarya</taxon>
        <taxon>Ascomycota</taxon>
        <taxon>Pezizomycotina</taxon>
        <taxon>Dothideomycetes</taxon>
        <taxon>Dothideomycetidae</taxon>
        <taxon>Mycosphaerellales</taxon>
        <taxon>Teratosphaeriaceae</taxon>
        <taxon>Oleoguttula</taxon>
    </lineage>
</organism>
<accession>A0AAV9JR69</accession>
<proteinExistence type="predicted"/>
<evidence type="ECO:0000313" key="2">
    <source>
        <dbReference type="Proteomes" id="UP001324427"/>
    </source>
</evidence>
<protein>
    <submittedName>
        <fullName evidence="1">Uncharacterized protein</fullName>
    </submittedName>
</protein>
<gene>
    <name evidence="1" type="ORF">LTR36_010665</name>
</gene>